<sequence>MSAGISVMTAWNFSRCFHSERFHDAGNHLTRIPPSLIVHSPPLNLGFQEEYNYPIWPVCHILSNSIAIPVLLVEDNNRSYCYLIKVKYFSPAAELQRFHSIISAFDHNKQVKNT</sequence>
<proteinExistence type="predicted"/>
<organism evidence="1 2">
    <name type="scientific">Rhizophagus clarus</name>
    <dbReference type="NCBI Taxonomy" id="94130"/>
    <lineage>
        <taxon>Eukaryota</taxon>
        <taxon>Fungi</taxon>
        <taxon>Fungi incertae sedis</taxon>
        <taxon>Mucoromycota</taxon>
        <taxon>Glomeromycotina</taxon>
        <taxon>Glomeromycetes</taxon>
        <taxon>Glomerales</taxon>
        <taxon>Glomeraceae</taxon>
        <taxon>Rhizophagus</taxon>
    </lineage>
</organism>
<reference evidence="1" key="1">
    <citation type="submission" date="2019-10" db="EMBL/GenBank/DDBJ databases">
        <title>Conservation and host-specific expression of non-tandemly repeated heterogenous ribosome RNA gene in arbuscular mycorrhizal fungi.</title>
        <authorList>
            <person name="Maeda T."/>
            <person name="Kobayashi Y."/>
            <person name="Nakagawa T."/>
            <person name="Ezawa T."/>
            <person name="Yamaguchi K."/>
            <person name="Bino T."/>
            <person name="Nishimoto Y."/>
            <person name="Shigenobu S."/>
            <person name="Kawaguchi M."/>
        </authorList>
    </citation>
    <scope>NUCLEOTIDE SEQUENCE</scope>
    <source>
        <strain evidence="1">HR1</strain>
    </source>
</reference>
<comment type="caution">
    <text evidence="1">The sequence shown here is derived from an EMBL/GenBank/DDBJ whole genome shotgun (WGS) entry which is preliminary data.</text>
</comment>
<name>A0A8H3QPJ7_9GLOM</name>
<dbReference type="Proteomes" id="UP000615446">
    <property type="component" value="Unassembled WGS sequence"/>
</dbReference>
<dbReference type="EMBL" id="BLAL01000079">
    <property type="protein sequence ID" value="GES84259.1"/>
    <property type="molecule type" value="Genomic_DNA"/>
</dbReference>
<evidence type="ECO:0000313" key="2">
    <source>
        <dbReference type="Proteomes" id="UP000615446"/>
    </source>
</evidence>
<evidence type="ECO:0000313" key="1">
    <source>
        <dbReference type="EMBL" id="GES84259.1"/>
    </source>
</evidence>
<protein>
    <submittedName>
        <fullName evidence="1">Uncharacterized protein</fullName>
    </submittedName>
</protein>
<dbReference type="AlphaFoldDB" id="A0A8H3QPJ7"/>
<gene>
    <name evidence="1" type="ORF">RCL2_001138300</name>
</gene>
<accession>A0A8H3QPJ7</accession>